<comment type="caution">
    <text evidence="2">The sequence shown here is derived from an EMBL/GenBank/DDBJ whole genome shotgun (WGS) entry which is preliminary data.</text>
</comment>
<dbReference type="Proteomes" id="UP000664521">
    <property type="component" value="Unassembled WGS sequence"/>
</dbReference>
<keyword evidence="3" id="KW-1185">Reference proteome</keyword>
<feature type="compositionally biased region" description="Polar residues" evidence="1">
    <location>
        <begin position="279"/>
        <end position="297"/>
    </location>
</feature>
<protein>
    <submittedName>
        <fullName evidence="2">Uncharacterized protein</fullName>
    </submittedName>
</protein>
<feature type="region of interest" description="Disordered" evidence="1">
    <location>
        <begin position="200"/>
        <end position="450"/>
    </location>
</feature>
<evidence type="ECO:0000256" key="1">
    <source>
        <dbReference type="SAM" id="MobiDB-lite"/>
    </source>
</evidence>
<dbReference type="AlphaFoldDB" id="A0A8H3FAE3"/>
<evidence type="ECO:0000313" key="2">
    <source>
        <dbReference type="EMBL" id="CAF9922376.1"/>
    </source>
</evidence>
<feature type="region of interest" description="Disordered" evidence="1">
    <location>
        <begin position="482"/>
        <end position="550"/>
    </location>
</feature>
<feature type="compositionally biased region" description="Basic and acidic residues" evidence="1">
    <location>
        <begin position="329"/>
        <end position="377"/>
    </location>
</feature>
<feature type="compositionally biased region" description="Low complexity" evidence="1">
    <location>
        <begin position="212"/>
        <end position="226"/>
    </location>
</feature>
<feature type="compositionally biased region" description="Basic residues" evidence="1">
    <location>
        <begin position="200"/>
        <end position="211"/>
    </location>
</feature>
<organism evidence="2 3">
    <name type="scientific">Heterodermia speciosa</name>
    <dbReference type="NCBI Taxonomy" id="116794"/>
    <lineage>
        <taxon>Eukaryota</taxon>
        <taxon>Fungi</taxon>
        <taxon>Dikarya</taxon>
        <taxon>Ascomycota</taxon>
        <taxon>Pezizomycotina</taxon>
        <taxon>Lecanoromycetes</taxon>
        <taxon>OSLEUM clade</taxon>
        <taxon>Lecanoromycetidae</taxon>
        <taxon>Caliciales</taxon>
        <taxon>Physciaceae</taxon>
        <taxon>Heterodermia</taxon>
    </lineage>
</organism>
<reference evidence="2" key="1">
    <citation type="submission" date="2021-03" db="EMBL/GenBank/DDBJ databases">
        <authorList>
            <person name="Tagirdzhanova G."/>
        </authorList>
    </citation>
    <scope>NUCLEOTIDE SEQUENCE</scope>
</reference>
<dbReference type="EMBL" id="CAJPDS010000030">
    <property type="protein sequence ID" value="CAF9922376.1"/>
    <property type="molecule type" value="Genomic_DNA"/>
</dbReference>
<accession>A0A8H3FAE3</accession>
<feature type="compositionally biased region" description="Polar residues" evidence="1">
    <location>
        <begin position="501"/>
        <end position="530"/>
    </location>
</feature>
<sequence length="1014" mass="114560">MESVGSNVKLTPEAELLQRAQQRNEAFLRKANGEILTVLWGPSFVPHHLQVVYYSDRDSSFEEFSTLVSCRETWDQYENWTRFCGKIIARLETKRRQAMDPNNPFPWWQAFENEKLRNMAQRVARNNALSLANEANRLQGGVASMSLEEAENFAAAADKLDADLDYLEAATSAQASAAQGPAVEDSPHVLKEVKNIKKKKATRKMKAKKKLAGVAAPEAAAQGEAALQEKPEPEAKATGQDKAEPEVTDVPSQMVDEPAVTQESLNRRARADSVKFIRSRTNSRSGTNTPLTTTARENVQMVPEPVEGTPSAIEIGDEGIRTANISDDDSTRKGPTREEKGKWVVRDPPAEKSGDDSTERKGPTREEKGKWVVRDPPAEESDDAPIPTAFTLAVPVLEMEQPSQNPDIQQAVQQVQVSQQTQPSPQAKKKKKKKGGKKKKSHPERVKKYVLAAMVTERLARYENPQAPPVKLPSHLAALDAASSSRNRALRGSQFHPRGVSSGNSQQQPPRPSATSATGISSPYAASSQFGTPLPPGPPTGGDPDGRPSFQDIRWAYATHTEADHQLLKYNVLLFEKFPILKGPPFVYPKPYHELSEPPPIIVSHAERALDAPAVHFTGDPTYPGDSVMHILPALHARPDARSHPGHPDFLPDRLLREYQAVELVTGQPVWRHDREHLDCRHPKCKKKVVDWNPDTVLCMGCGPMTYTRYCSIAHMVDDLNGHWKECGTDEFIIKRVIDHNSMPPHFWRYCPAIPNQHGFNSMHRYRQRAFAMMTAGQYTLMNYTTDKKPVVLTWPTTDPNHDEMSSRVERVLNILLFDHKNEILLNYLFRLIWHVVEAHDVDNEEALASIAVQFAVEFECRFDNDYQISNRKEPYHLRRENYLRPLCETDWDGDTRHHVPSSLCVRYFDHFKCGEIAHAATGRGVKSLVEAYEAEYWVLRAWRQRHECPYWRQRAENICVPEFPGVKEGRYHPHPYLGEGFEGWGAADTDICEPWVYDVPEYYESESEEGRDI</sequence>
<feature type="compositionally biased region" description="Basic and acidic residues" evidence="1">
    <location>
        <begin position="227"/>
        <end position="245"/>
    </location>
</feature>
<feature type="compositionally biased region" description="Low complexity" evidence="1">
    <location>
        <begin position="409"/>
        <end position="426"/>
    </location>
</feature>
<feature type="compositionally biased region" description="Low complexity" evidence="1">
    <location>
        <begin position="482"/>
        <end position="493"/>
    </location>
</feature>
<name>A0A8H3FAE3_9LECA</name>
<feature type="compositionally biased region" description="Basic and acidic residues" evidence="1">
    <location>
        <begin position="265"/>
        <end position="275"/>
    </location>
</feature>
<gene>
    <name evidence="2" type="ORF">HETSPECPRED_005053</name>
</gene>
<feature type="compositionally biased region" description="Basic residues" evidence="1">
    <location>
        <begin position="427"/>
        <end position="442"/>
    </location>
</feature>
<proteinExistence type="predicted"/>
<dbReference type="OrthoDB" id="4757558at2759"/>
<evidence type="ECO:0000313" key="3">
    <source>
        <dbReference type="Proteomes" id="UP000664521"/>
    </source>
</evidence>